<evidence type="ECO:0000313" key="2">
    <source>
        <dbReference type="EMBL" id="STZ41276.1"/>
    </source>
</evidence>
<protein>
    <submittedName>
        <fullName evidence="2">Low temperature requirement A</fullName>
    </submittedName>
</protein>
<feature type="transmembrane region" description="Helical" evidence="1">
    <location>
        <begin position="236"/>
        <end position="254"/>
    </location>
</feature>
<feature type="transmembrane region" description="Helical" evidence="1">
    <location>
        <begin position="366"/>
        <end position="385"/>
    </location>
</feature>
<dbReference type="Proteomes" id="UP000254291">
    <property type="component" value="Unassembled WGS sequence"/>
</dbReference>
<feature type="transmembrane region" description="Helical" evidence="1">
    <location>
        <begin position="172"/>
        <end position="194"/>
    </location>
</feature>
<proteinExistence type="predicted"/>
<sequence>MTDDASTRTDRLIAPPVLATDDTRSASRLELFFDLAYVLVVAQLASRWASDMSWKAAAEFAGLFTVVWWSWVTTTLYANRFASNDVLYRLTKLAIMGAVVVMAGSATTATTTDANIFAGGYLATRILLMGLYLRALRHVHQARPTMAIYSACIAVGIGAWATSLAVDGAVKLALWAVGIAVEALAPVLASRYGSNVPVHVEHLPERFGLLVILVLGESIAAVATGLHDSHWNRPSLLPAACGFILAAAAWWVYFDLGGKAAQGHLQHGRDPQSSGAADRYVYGHLPLTFGLAVLGVGIEQLVLHPGGDVSTTGRWALTIGFTAFLLGTTIVLAGTAHSWRAGWPWPAAAIPGVLALGVLAQRWTSLSAVLLTSAACLTVITGLAVRAKSGQQRAAPPE</sequence>
<feature type="transmembrane region" description="Helical" evidence="1">
    <location>
        <begin position="31"/>
        <end position="50"/>
    </location>
</feature>
<organism evidence="2 3">
    <name type="scientific">Mycolicibacterium gilvum</name>
    <dbReference type="NCBI Taxonomy" id="1804"/>
    <lineage>
        <taxon>Bacteria</taxon>
        <taxon>Bacillati</taxon>
        <taxon>Actinomycetota</taxon>
        <taxon>Actinomycetes</taxon>
        <taxon>Mycobacteriales</taxon>
        <taxon>Mycobacteriaceae</taxon>
        <taxon>Mycolicibacterium</taxon>
    </lineage>
</organism>
<feature type="transmembrane region" description="Helical" evidence="1">
    <location>
        <begin position="343"/>
        <end position="360"/>
    </location>
</feature>
<dbReference type="InterPro" id="IPR010640">
    <property type="entry name" value="Low_temperature_requirement_A"/>
</dbReference>
<name>A0A378SHB5_9MYCO</name>
<dbReference type="AlphaFoldDB" id="A0A378SHB5"/>
<keyword evidence="1" id="KW-0472">Membrane</keyword>
<dbReference type="Pfam" id="PF06772">
    <property type="entry name" value="LtrA"/>
    <property type="match status" value="1"/>
</dbReference>
<dbReference type="PANTHER" id="PTHR36840:SF1">
    <property type="entry name" value="BLL5714 PROTEIN"/>
    <property type="match status" value="1"/>
</dbReference>
<feature type="transmembrane region" description="Helical" evidence="1">
    <location>
        <begin position="90"/>
        <end position="110"/>
    </location>
</feature>
<gene>
    <name evidence="2" type="ORF">NCTC10742_00479</name>
</gene>
<accession>A0A378SHB5</accession>
<feature type="transmembrane region" description="Helical" evidence="1">
    <location>
        <begin position="206"/>
        <end position="224"/>
    </location>
</feature>
<keyword evidence="1" id="KW-1133">Transmembrane helix</keyword>
<feature type="transmembrane region" description="Helical" evidence="1">
    <location>
        <begin position="56"/>
        <end position="78"/>
    </location>
</feature>
<feature type="transmembrane region" description="Helical" evidence="1">
    <location>
        <begin position="281"/>
        <end position="303"/>
    </location>
</feature>
<keyword evidence="1" id="KW-0812">Transmembrane</keyword>
<feature type="transmembrane region" description="Helical" evidence="1">
    <location>
        <begin position="315"/>
        <end position="336"/>
    </location>
</feature>
<feature type="transmembrane region" description="Helical" evidence="1">
    <location>
        <begin position="116"/>
        <end position="135"/>
    </location>
</feature>
<dbReference type="PANTHER" id="PTHR36840">
    <property type="entry name" value="BLL5714 PROTEIN"/>
    <property type="match status" value="1"/>
</dbReference>
<reference evidence="2 3" key="1">
    <citation type="submission" date="2018-06" db="EMBL/GenBank/DDBJ databases">
        <authorList>
            <consortium name="Pathogen Informatics"/>
            <person name="Doyle S."/>
        </authorList>
    </citation>
    <scope>NUCLEOTIDE SEQUENCE [LARGE SCALE GENOMIC DNA]</scope>
    <source>
        <strain evidence="2 3">NCTC10742</strain>
    </source>
</reference>
<evidence type="ECO:0000313" key="3">
    <source>
        <dbReference type="Proteomes" id="UP000254291"/>
    </source>
</evidence>
<dbReference type="EMBL" id="UGQM01000001">
    <property type="protein sequence ID" value="STZ41276.1"/>
    <property type="molecule type" value="Genomic_DNA"/>
</dbReference>
<evidence type="ECO:0000256" key="1">
    <source>
        <dbReference type="SAM" id="Phobius"/>
    </source>
</evidence>
<feature type="transmembrane region" description="Helical" evidence="1">
    <location>
        <begin position="147"/>
        <end position="166"/>
    </location>
</feature>